<sequence>MQQVATIGQSFLINQNGSISTVRHWVGLLNSPDGWQESKVYSRDFIRQELVYGGRSGNTIDVAYREFRGGYATPAFYQSLKYDLSASTRIRFQKFTIDVVRADNENIVYKIASDR</sequence>
<dbReference type="EMBL" id="QHKS01000001">
    <property type="protein sequence ID" value="RDK04825.1"/>
    <property type="molecule type" value="Genomic_DNA"/>
</dbReference>
<gene>
    <name evidence="1" type="ORF">DLM46_00970</name>
</gene>
<protein>
    <submittedName>
        <fullName evidence="1">Uncharacterized protein</fullName>
    </submittedName>
</protein>
<organism evidence="1 2">
    <name type="scientific">Paraburkholderia lacunae</name>
    <dbReference type="NCBI Taxonomy" id="2211104"/>
    <lineage>
        <taxon>Bacteria</taxon>
        <taxon>Pseudomonadati</taxon>
        <taxon>Pseudomonadota</taxon>
        <taxon>Betaproteobacteria</taxon>
        <taxon>Burkholderiales</taxon>
        <taxon>Burkholderiaceae</taxon>
        <taxon>Paraburkholderia</taxon>
    </lineage>
</organism>
<dbReference type="AlphaFoldDB" id="A0A370NGY6"/>
<accession>A0A370NGY6</accession>
<dbReference type="Proteomes" id="UP000254875">
    <property type="component" value="Unassembled WGS sequence"/>
</dbReference>
<name>A0A370NGY6_9BURK</name>
<reference evidence="2" key="1">
    <citation type="submission" date="2018-05" db="EMBL/GenBank/DDBJ databases">
        <authorList>
            <person name="Feng T."/>
        </authorList>
    </citation>
    <scope>NUCLEOTIDE SEQUENCE [LARGE SCALE GENOMIC DNA]</scope>
    <source>
        <strain evidence="2">S27</strain>
    </source>
</reference>
<keyword evidence="2" id="KW-1185">Reference proteome</keyword>
<evidence type="ECO:0000313" key="1">
    <source>
        <dbReference type="EMBL" id="RDK04825.1"/>
    </source>
</evidence>
<dbReference type="OrthoDB" id="1419830at2"/>
<proteinExistence type="predicted"/>
<evidence type="ECO:0000313" key="2">
    <source>
        <dbReference type="Proteomes" id="UP000254875"/>
    </source>
</evidence>
<comment type="caution">
    <text evidence="1">The sequence shown here is derived from an EMBL/GenBank/DDBJ whole genome shotgun (WGS) entry which is preliminary data.</text>
</comment>